<reference evidence="3" key="1">
    <citation type="submission" date="2019-12" db="EMBL/GenBank/DDBJ databases">
        <title>Comparative genomics gives insights into the taxonomy of the Azoarcus-Aromatoleum group and reveals separate origins of nif in the plant-associated Azoarcus and non-plant-associated Aromatoleum sub-groups.</title>
        <authorList>
            <person name="Lafos M."/>
            <person name="Maluk M."/>
            <person name="Batista M."/>
            <person name="Junghare M."/>
            <person name="Carmona M."/>
            <person name="Faoro H."/>
            <person name="Cruz L.M."/>
            <person name="Battistoni F."/>
            <person name="De Souza E."/>
            <person name="Pedrosa F."/>
            <person name="Chen W.-M."/>
            <person name="Poole P.S."/>
            <person name="Dixon R.A."/>
            <person name="James E.K."/>
        </authorList>
    </citation>
    <scope>NUCLEOTIDE SEQUENCE</scope>
    <source>
        <strain evidence="3">LuFRes1</strain>
    </source>
</reference>
<dbReference type="NCBIfam" id="TIGR00641">
    <property type="entry name" value="acid_CoA_mut_N"/>
    <property type="match status" value="1"/>
</dbReference>
<dbReference type="Pfam" id="PF01642">
    <property type="entry name" value="MM_CoA_mutase"/>
    <property type="match status" value="1"/>
</dbReference>
<comment type="caution">
    <text evidence="3">The sequence shown here is derived from an EMBL/GenBank/DDBJ whole genome shotgun (WGS) entry which is preliminary data.</text>
</comment>
<evidence type="ECO:0000313" key="3">
    <source>
        <dbReference type="EMBL" id="NMG23314.1"/>
    </source>
</evidence>
<evidence type="ECO:0000313" key="4">
    <source>
        <dbReference type="Proteomes" id="UP000615989"/>
    </source>
</evidence>
<protein>
    <submittedName>
        <fullName evidence="3">Methylmalonyl-CoA mutase</fullName>
    </submittedName>
</protein>
<dbReference type="Gene3D" id="3.20.20.240">
    <property type="entry name" value="Methylmalonyl-CoA mutase"/>
    <property type="match status" value="1"/>
</dbReference>
<dbReference type="Proteomes" id="UP000615989">
    <property type="component" value="Unassembled WGS sequence"/>
</dbReference>
<dbReference type="InterPro" id="IPR006098">
    <property type="entry name" value="MMCoA_mutase_a_cat"/>
</dbReference>
<name>A0ABX1PG81_9RHOO</name>
<proteinExistence type="predicted"/>
<keyword evidence="1" id="KW-0413">Isomerase</keyword>
<dbReference type="RefSeq" id="WP_169116736.1">
    <property type="nucleotide sequence ID" value="NZ_WTVG02000040.1"/>
</dbReference>
<dbReference type="SUPFAM" id="SSF51703">
    <property type="entry name" value="Cobalamin (vitamin B12)-dependent enzymes"/>
    <property type="match status" value="1"/>
</dbReference>
<dbReference type="EMBL" id="WTVG01000002">
    <property type="protein sequence ID" value="NMG23314.1"/>
    <property type="molecule type" value="Genomic_DNA"/>
</dbReference>
<dbReference type="InterPro" id="IPR006099">
    <property type="entry name" value="MeMalonylCoA_mutase_a/b_cat"/>
</dbReference>
<organism evidence="3 4">
    <name type="scientific">Aromatoleum anaerobium</name>
    <dbReference type="NCBI Taxonomy" id="182180"/>
    <lineage>
        <taxon>Bacteria</taxon>
        <taxon>Pseudomonadati</taxon>
        <taxon>Pseudomonadota</taxon>
        <taxon>Betaproteobacteria</taxon>
        <taxon>Rhodocyclales</taxon>
        <taxon>Rhodocyclaceae</taxon>
        <taxon>Aromatoleum</taxon>
    </lineage>
</organism>
<feature type="domain" description="Methylmalonyl-CoA mutase alpha/beta chain catalytic" evidence="2">
    <location>
        <begin position="23"/>
        <end position="542"/>
    </location>
</feature>
<evidence type="ECO:0000259" key="2">
    <source>
        <dbReference type="Pfam" id="PF01642"/>
    </source>
</evidence>
<accession>A0ABX1PG81</accession>
<dbReference type="PANTHER" id="PTHR48101">
    <property type="entry name" value="METHYLMALONYL-COA MUTASE, MITOCHONDRIAL-RELATED"/>
    <property type="match status" value="1"/>
</dbReference>
<dbReference type="PANTHER" id="PTHR48101:SF1">
    <property type="entry name" value="METHYLMALONYL-COA MUTASE, LARGE SUBUNIT"/>
    <property type="match status" value="1"/>
</dbReference>
<gene>
    <name evidence="3" type="ORF">GO606_01000</name>
</gene>
<evidence type="ECO:0000256" key="1">
    <source>
        <dbReference type="ARBA" id="ARBA00023235"/>
    </source>
</evidence>
<sequence length="548" mass="61750">MSDTLLQKPSGKARDYEEQVFETGAGIEIKPLYEPADAGDFDVERDLGVPGEYPFTRGPYPGMYRERIWTRRFQVGFGSPQETNERIKYLHGQGANGFVITIDLPTSYGFDSDDPIGDGEVGVTGVPISTLDDMETLYDGFGPDAVSYALSIRPPVSSVTLAMLAAVAERKGVPFDKVIGTQQNDPFYQMSGGPLQTVTQFFPLDGTLRLCVDNIEFISKNMPRLNWMVTNGYNLRETGVNAIQDGAFTLGHAFDIFRRARERGLDIDLFPRRASFFLSCSIDFFEEIAKFRAMRRLYARTMREEFGATNPECWRLRFSVQSAGNTLTRQQPQVNVIRATVEAMAAVFGGAQSIHLCSYDEAHGLPTEESSRMALRTQQVIAYESGITKTVDPLGGSFYVESLTNDMETAIRKQLAEIDERGGMIACIREGWLERQINRERVRNQDDIDSGRRNLVGVNRFRIAPDEEIPIKTHKIQADVWGARRGEYLRQYRADRDPQAWADAMAHIDRAWKAGENMVPVLMNAVKNKVTMGECHEAMRQAQSWSFR</sequence>
<dbReference type="InterPro" id="IPR016176">
    <property type="entry name" value="Cbl-dep_enz_cat"/>
</dbReference>
<keyword evidence="4" id="KW-1185">Reference proteome</keyword>